<keyword evidence="5" id="KW-1185">Reference proteome</keyword>
<dbReference type="Pfam" id="PF03602">
    <property type="entry name" value="Cons_hypoth95"/>
    <property type="match status" value="1"/>
</dbReference>
<dbReference type="InterPro" id="IPR029063">
    <property type="entry name" value="SAM-dependent_MTases_sf"/>
</dbReference>
<feature type="region of interest" description="Disordered" evidence="3">
    <location>
        <begin position="1"/>
        <end position="24"/>
    </location>
</feature>
<evidence type="ECO:0000313" key="4">
    <source>
        <dbReference type="EMBL" id="MBB3770657.1"/>
    </source>
</evidence>
<dbReference type="GO" id="GO:0003676">
    <property type="term" value="F:nucleic acid binding"/>
    <property type="evidence" value="ECO:0007669"/>
    <property type="project" value="InterPro"/>
</dbReference>
<evidence type="ECO:0000256" key="2">
    <source>
        <dbReference type="ARBA" id="ARBA00022679"/>
    </source>
</evidence>
<dbReference type="SUPFAM" id="SSF53335">
    <property type="entry name" value="S-adenosyl-L-methionine-dependent methyltransferases"/>
    <property type="match status" value="1"/>
</dbReference>
<accession>A0A839Z9E9</accession>
<gene>
    <name evidence="4" type="ORF">FHS55_001252</name>
</gene>
<evidence type="ECO:0000313" key="5">
    <source>
        <dbReference type="Proteomes" id="UP000533469"/>
    </source>
</evidence>
<reference evidence="4 5" key="1">
    <citation type="submission" date="2020-08" db="EMBL/GenBank/DDBJ databases">
        <title>Genomic Encyclopedia of Type Strains, Phase IV (KMG-IV): sequencing the most valuable type-strain genomes for metagenomic binning, comparative biology and taxonomic classification.</title>
        <authorList>
            <person name="Goeker M."/>
        </authorList>
    </citation>
    <scope>NUCLEOTIDE SEQUENCE [LARGE SCALE GENOMIC DNA]</scope>
    <source>
        <strain evidence="4 5">DSM 5895</strain>
    </source>
</reference>
<dbReference type="PANTHER" id="PTHR43542">
    <property type="entry name" value="METHYLTRANSFERASE"/>
    <property type="match status" value="1"/>
</dbReference>
<evidence type="ECO:0000256" key="1">
    <source>
        <dbReference type="ARBA" id="ARBA00022603"/>
    </source>
</evidence>
<dbReference type="PROSITE" id="PS00092">
    <property type="entry name" value="N6_MTASE"/>
    <property type="match status" value="1"/>
</dbReference>
<dbReference type="CDD" id="cd02440">
    <property type="entry name" value="AdoMet_MTases"/>
    <property type="match status" value="1"/>
</dbReference>
<organism evidence="4 5">
    <name type="scientific">Ancylobacter tetraedralis</name>
    <dbReference type="NCBI Taxonomy" id="217068"/>
    <lineage>
        <taxon>Bacteria</taxon>
        <taxon>Pseudomonadati</taxon>
        <taxon>Pseudomonadota</taxon>
        <taxon>Alphaproteobacteria</taxon>
        <taxon>Hyphomicrobiales</taxon>
        <taxon>Xanthobacteraceae</taxon>
        <taxon>Ancylobacter</taxon>
    </lineage>
</organism>
<dbReference type="Proteomes" id="UP000533469">
    <property type="component" value="Unassembled WGS sequence"/>
</dbReference>
<dbReference type="PANTHER" id="PTHR43542:SF1">
    <property type="entry name" value="METHYLTRANSFERASE"/>
    <property type="match status" value="1"/>
</dbReference>
<dbReference type="AlphaFoldDB" id="A0A839Z9E9"/>
<keyword evidence="2 4" id="KW-0808">Transferase</keyword>
<protein>
    <submittedName>
        <fullName evidence="4">16S rRNA (Guanine966-N2)-methyltransferase</fullName>
        <ecNumber evidence="4">2.1.1.171</ecNumber>
    </submittedName>
</protein>
<dbReference type="InterPro" id="IPR004398">
    <property type="entry name" value="RNA_MeTrfase_RsmD"/>
</dbReference>
<evidence type="ECO:0000256" key="3">
    <source>
        <dbReference type="SAM" id="MobiDB-lite"/>
    </source>
</evidence>
<dbReference type="Gene3D" id="3.40.50.150">
    <property type="entry name" value="Vaccinia Virus protein VP39"/>
    <property type="match status" value="1"/>
</dbReference>
<name>A0A839Z9E9_9HYPH</name>
<dbReference type="EC" id="2.1.1.171" evidence="4"/>
<dbReference type="NCBIfam" id="TIGR00095">
    <property type="entry name" value="16S rRNA (guanine(966)-N(2))-methyltransferase RsmD"/>
    <property type="match status" value="1"/>
</dbReference>
<comment type="caution">
    <text evidence="4">The sequence shown here is derived from an EMBL/GenBank/DDBJ whole genome shotgun (WGS) entry which is preliminary data.</text>
</comment>
<dbReference type="InterPro" id="IPR002052">
    <property type="entry name" value="DNA_methylase_N6_adenine_CS"/>
</dbReference>
<dbReference type="GO" id="GO:0052913">
    <property type="term" value="F:16S rRNA (guanine(966)-N(2))-methyltransferase activity"/>
    <property type="evidence" value="ECO:0007669"/>
    <property type="project" value="UniProtKB-EC"/>
</dbReference>
<dbReference type="EMBL" id="JACICD010000002">
    <property type="protein sequence ID" value="MBB3770657.1"/>
    <property type="molecule type" value="Genomic_DNA"/>
</dbReference>
<keyword evidence="1 4" id="KW-0489">Methyltransferase</keyword>
<dbReference type="PIRSF" id="PIRSF004553">
    <property type="entry name" value="CHP00095"/>
    <property type="match status" value="1"/>
</dbReference>
<sequence length="197" mass="20759">MRIVGGRFKGRPLHGPSSNATRPTSDRLREALFNVLAHAYDDAASGARVLDLFAGTGALGLEALSRGAKLAVFVDEAPEPRALIRANIEALGLGGITRIFRRDATKLGEAMASDAFDLVFCDPPYGRGLAGLALANARAGKWLAPGALVIVEEAAEAGFTAPEGFEELERRRYDTTEIVILRAPDIAATPVTVSSSA</sequence>
<proteinExistence type="predicted"/>
<dbReference type="RefSeq" id="WP_183188839.1">
    <property type="nucleotide sequence ID" value="NZ_JACICD010000002.1"/>
</dbReference>